<sequence>MKILLGWDAVTLREKVDLRAAGERLAELGDMRNLQALSERAWLLKVTGQLDEALDVASQAVRLARFTGNRRDLLLPRILRTQVLQYLGRYDEAIYELTLCADDARTQNWPTLESVALQHRGRVLFDAGEYAAALADFKAAVFLRNQAGASEAELEPSLIAIAVTESFLSESA</sequence>
<proteinExistence type="predicted"/>
<keyword evidence="2" id="KW-1185">Reference proteome</keyword>
<reference evidence="1 2" key="1">
    <citation type="submission" date="2017-02" db="EMBL/GenBank/DDBJ databases">
        <authorList>
            <person name="Peterson S.W."/>
        </authorList>
    </citation>
    <scope>NUCLEOTIDE SEQUENCE [LARGE SCALE GENOMIC DNA]</scope>
    <source>
        <strain evidence="1 2">VKM Ac-2059</strain>
    </source>
</reference>
<dbReference type="SMART" id="SM00028">
    <property type="entry name" value="TPR"/>
    <property type="match status" value="2"/>
</dbReference>
<dbReference type="InterPro" id="IPR011990">
    <property type="entry name" value="TPR-like_helical_dom_sf"/>
</dbReference>
<organism evidence="1 2">
    <name type="scientific">Okibacterium fritillariae</name>
    <dbReference type="NCBI Taxonomy" id="123320"/>
    <lineage>
        <taxon>Bacteria</taxon>
        <taxon>Bacillati</taxon>
        <taxon>Actinomycetota</taxon>
        <taxon>Actinomycetes</taxon>
        <taxon>Micrococcales</taxon>
        <taxon>Microbacteriaceae</taxon>
        <taxon>Okibacterium</taxon>
    </lineage>
</organism>
<dbReference type="InterPro" id="IPR019734">
    <property type="entry name" value="TPR_rpt"/>
</dbReference>
<evidence type="ECO:0000313" key="2">
    <source>
        <dbReference type="Proteomes" id="UP000190857"/>
    </source>
</evidence>
<dbReference type="SUPFAM" id="SSF48452">
    <property type="entry name" value="TPR-like"/>
    <property type="match status" value="1"/>
</dbReference>
<gene>
    <name evidence="1" type="ORF">SAMN06309945_1907</name>
</gene>
<dbReference type="STRING" id="123320.SAMN06309945_1907"/>
<dbReference type="EMBL" id="FUZP01000002">
    <property type="protein sequence ID" value="SKC58703.1"/>
    <property type="molecule type" value="Genomic_DNA"/>
</dbReference>
<evidence type="ECO:0000313" key="1">
    <source>
        <dbReference type="EMBL" id="SKC58703.1"/>
    </source>
</evidence>
<protein>
    <recommendedName>
        <fullName evidence="3">Tetratricopeptide repeat-containing protein</fullName>
    </recommendedName>
</protein>
<dbReference type="Proteomes" id="UP000190857">
    <property type="component" value="Unassembled WGS sequence"/>
</dbReference>
<dbReference type="Gene3D" id="1.25.40.10">
    <property type="entry name" value="Tetratricopeptide repeat domain"/>
    <property type="match status" value="1"/>
</dbReference>
<evidence type="ECO:0008006" key="3">
    <source>
        <dbReference type="Google" id="ProtNLM"/>
    </source>
</evidence>
<dbReference type="RefSeq" id="WP_200811538.1">
    <property type="nucleotide sequence ID" value="NZ_FUZP01000002.1"/>
</dbReference>
<accession>A0A1T5K4Z3</accession>
<name>A0A1T5K4Z3_9MICO</name>
<dbReference type="AlphaFoldDB" id="A0A1T5K4Z3"/>